<proteinExistence type="predicted"/>
<reference evidence="2" key="1">
    <citation type="submission" date="2024-03" db="EMBL/GenBank/DDBJ databases">
        <title>Human intestinal bacterial collection.</title>
        <authorList>
            <person name="Pauvert C."/>
            <person name="Hitch T.C.A."/>
            <person name="Clavel T."/>
        </authorList>
    </citation>
    <scope>NUCLEOTIDE SEQUENCE [LARGE SCALE GENOMIC DNA]</scope>
    <source>
        <strain evidence="2">CLA-AA-H89B</strain>
    </source>
</reference>
<keyword evidence="1" id="KW-1133">Transmembrane helix</keyword>
<organism evidence="2 3">
    <name type="scientific">Lachnospira intestinalis</name>
    <dbReference type="NCBI Taxonomy" id="3133158"/>
    <lineage>
        <taxon>Bacteria</taxon>
        <taxon>Bacillati</taxon>
        <taxon>Bacillota</taxon>
        <taxon>Clostridia</taxon>
        <taxon>Lachnospirales</taxon>
        <taxon>Lachnospiraceae</taxon>
        <taxon>Lachnospira</taxon>
    </lineage>
</organism>
<dbReference type="Pfam" id="PF09581">
    <property type="entry name" value="Spore_III_AF"/>
    <property type="match status" value="1"/>
</dbReference>
<keyword evidence="1" id="KW-0472">Membrane</keyword>
<dbReference type="EMBL" id="JBBMFS010000002">
    <property type="protein sequence ID" value="MEQ2554171.1"/>
    <property type="molecule type" value="Genomic_DNA"/>
</dbReference>
<gene>
    <name evidence="2" type="ORF">WMO37_03950</name>
</gene>
<comment type="caution">
    <text evidence="2">The sequence shown here is derived from an EMBL/GenBank/DDBJ whole genome shotgun (WGS) entry which is preliminary data.</text>
</comment>
<keyword evidence="1" id="KW-0812">Transmembrane</keyword>
<sequence>MEAVLSWVKQIFILSILSTVVTHLMPSAKYTKYASYICGLLIVMVCIQPLAAVFHGGISPDKIYESVMTYNQSNRLKQELTYREGDSAQSVMEAYEKETAKTVEEYVLENGYYPAKTTVTVEKDKDSKDYGKICAVSVVLSEKKEQQISVEQIVIGESTEEKKQEISQDYSTLRNELAQLLHITISCVEVKQKSR</sequence>
<evidence type="ECO:0000313" key="3">
    <source>
        <dbReference type="Proteomes" id="UP001546774"/>
    </source>
</evidence>
<keyword evidence="3" id="KW-1185">Reference proteome</keyword>
<feature type="transmembrane region" description="Helical" evidence="1">
    <location>
        <begin position="6"/>
        <end position="24"/>
    </location>
</feature>
<dbReference type="Proteomes" id="UP001546774">
    <property type="component" value="Unassembled WGS sequence"/>
</dbReference>
<name>A0ABV1H4D9_9FIRM</name>
<dbReference type="InterPro" id="IPR014245">
    <property type="entry name" value="Spore_III_AF"/>
</dbReference>
<protein>
    <submittedName>
        <fullName evidence="2">Stage III sporulation protein AF</fullName>
    </submittedName>
</protein>
<feature type="transmembrane region" description="Helical" evidence="1">
    <location>
        <begin position="36"/>
        <end position="58"/>
    </location>
</feature>
<evidence type="ECO:0000256" key="1">
    <source>
        <dbReference type="SAM" id="Phobius"/>
    </source>
</evidence>
<accession>A0ABV1H4D9</accession>
<evidence type="ECO:0000313" key="2">
    <source>
        <dbReference type="EMBL" id="MEQ2554171.1"/>
    </source>
</evidence>